<gene>
    <name evidence="1" type="ORF">ACFSFW_01310</name>
</gene>
<proteinExistence type="predicted"/>
<dbReference type="PROSITE" id="PS51257">
    <property type="entry name" value="PROKAR_LIPOPROTEIN"/>
    <property type="match status" value="1"/>
</dbReference>
<evidence type="ECO:0008006" key="3">
    <source>
        <dbReference type="Google" id="ProtNLM"/>
    </source>
</evidence>
<evidence type="ECO:0000313" key="1">
    <source>
        <dbReference type="EMBL" id="MFD1777318.1"/>
    </source>
</evidence>
<reference evidence="2" key="1">
    <citation type="journal article" date="2019" name="Int. J. Syst. Evol. Microbiol.">
        <title>The Global Catalogue of Microorganisms (GCM) 10K type strain sequencing project: providing services to taxonomists for standard genome sequencing and annotation.</title>
        <authorList>
            <consortium name="The Broad Institute Genomics Platform"/>
            <consortium name="The Broad Institute Genome Sequencing Center for Infectious Disease"/>
            <person name="Wu L."/>
            <person name="Ma J."/>
        </authorList>
    </citation>
    <scope>NUCLEOTIDE SEQUENCE [LARGE SCALE GENOMIC DNA]</scope>
    <source>
        <strain evidence="2">CCUG 15531</strain>
    </source>
</reference>
<evidence type="ECO:0000313" key="2">
    <source>
        <dbReference type="Proteomes" id="UP001597227"/>
    </source>
</evidence>
<name>A0ABW4MHE5_9BACI</name>
<protein>
    <recommendedName>
        <fullName evidence="3">Lipoprotein</fullName>
    </recommendedName>
</protein>
<dbReference type="Proteomes" id="UP001597227">
    <property type="component" value="Unassembled WGS sequence"/>
</dbReference>
<dbReference type="EMBL" id="JBHUEK010000004">
    <property type="protein sequence ID" value="MFD1777318.1"/>
    <property type="molecule type" value="Genomic_DNA"/>
</dbReference>
<comment type="caution">
    <text evidence="1">The sequence shown here is derived from an EMBL/GenBank/DDBJ whole genome shotgun (WGS) entry which is preliminary data.</text>
</comment>
<dbReference type="RefSeq" id="WP_304218891.1">
    <property type="nucleotide sequence ID" value="NZ_JBHUEK010000004.1"/>
</dbReference>
<keyword evidence="2" id="KW-1185">Reference proteome</keyword>
<accession>A0ABW4MHE5</accession>
<organism evidence="1 2">
    <name type="scientific">Fredinandcohnia salidurans</name>
    <dbReference type="NCBI Taxonomy" id="2595041"/>
    <lineage>
        <taxon>Bacteria</taxon>
        <taxon>Bacillati</taxon>
        <taxon>Bacillota</taxon>
        <taxon>Bacilli</taxon>
        <taxon>Bacillales</taxon>
        <taxon>Bacillaceae</taxon>
        <taxon>Fredinandcohnia</taxon>
    </lineage>
</organism>
<sequence>MRVTLQLIVIVFSLSLLTGCLYPKEKLTQNQIPYEDQIADVQRAVDQFKEDNGGLLPIKTRDMETPLYQKYPIDFTRLSPKYIAEPPGNAYETGGVYLYVLVNVETNPTVKLLDVRISEEISELNLRVEMYRSSNGYAPFKDQLQTNVFTLDYSKLGLKEEPFVVSPFTGKNLPLLITNTNEIFVDYRMDLFEYLTKYEHTYQTGDDIRDILVEHSMFVPINSLPTTIDDKNEPIFLKK</sequence>